<dbReference type="GO" id="GO:0030687">
    <property type="term" value="C:preribosome, large subunit precursor"/>
    <property type="evidence" value="ECO:0007669"/>
    <property type="project" value="TreeGrafter"/>
</dbReference>
<dbReference type="PANTHER" id="PTHR15002:SF0">
    <property type="entry name" value="RIBOSOMAL BIOGENESIS PROTEIN LAS1L"/>
    <property type="match status" value="1"/>
</dbReference>
<dbReference type="GO" id="GO:0004519">
    <property type="term" value="F:endonuclease activity"/>
    <property type="evidence" value="ECO:0007669"/>
    <property type="project" value="InterPro"/>
</dbReference>
<dbReference type="GO" id="GO:0000470">
    <property type="term" value="P:maturation of LSU-rRNA"/>
    <property type="evidence" value="ECO:0007669"/>
    <property type="project" value="TreeGrafter"/>
</dbReference>
<dbReference type="Proteomes" id="UP000625711">
    <property type="component" value="Unassembled WGS sequence"/>
</dbReference>
<dbReference type="InterPro" id="IPR007174">
    <property type="entry name" value="Las1"/>
</dbReference>
<comment type="caution">
    <text evidence="1">The sequence shown here is derived from an EMBL/GenBank/DDBJ whole genome shotgun (WGS) entry which is preliminary data.</text>
</comment>
<dbReference type="EMBL" id="JAACXV010000104">
    <property type="protein sequence ID" value="KAF7283497.1"/>
    <property type="molecule type" value="Genomic_DNA"/>
</dbReference>
<proteinExistence type="predicted"/>
<evidence type="ECO:0008006" key="3">
    <source>
        <dbReference type="Google" id="ProtNLM"/>
    </source>
</evidence>
<reference evidence="1" key="1">
    <citation type="submission" date="2020-08" db="EMBL/GenBank/DDBJ databases">
        <title>Genome sequencing and assembly of the red palm weevil Rhynchophorus ferrugineus.</title>
        <authorList>
            <person name="Dias G.B."/>
            <person name="Bergman C.M."/>
            <person name="Manee M."/>
        </authorList>
    </citation>
    <scope>NUCLEOTIDE SEQUENCE</scope>
    <source>
        <strain evidence="1">AA-2017</strain>
        <tissue evidence="1">Whole larva</tissue>
    </source>
</reference>
<accession>A0A834IZN3</accession>
<dbReference type="PANTHER" id="PTHR15002">
    <property type="entry name" value="RIBOSOMAL BIOGENESIS PROTEIN LAS1L"/>
    <property type="match status" value="1"/>
</dbReference>
<organism evidence="1 2">
    <name type="scientific">Rhynchophorus ferrugineus</name>
    <name type="common">Red palm weevil</name>
    <name type="synonym">Curculio ferrugineus</name>
    <dbReference type="NCBI Taxonomy" id="354439"/>
    <lineage>
        <taxon>Eukaryota</taxon>
        <taxon>Metazoa</taxon>
        <taxon>Ecdysozoa</taxon>
        <taxon>Arthropoda</taxon>
        <taxon>Hexapoda</taxon>
        <taxon>Insecta</taxon>
        <taxon>Pterygota</taxon>
        <taxon>Neoptera</taxon>
        <taxon>Endopterygota</taxon>
        <taxon>Coleoptera</taxon>
        <taxon>Polyphaga</taxon>
        <taxon>Cucujiformia</taxon>
        <taxon>Curculionidae</taxon>
        <taxon>Dryophthorinae</taxon>
        <taxon>Rhynchophorus</taxon>
    </lineage>
</organism>
<protein>
    <recommendedName>
        <fullName evidence="3">LAS1-like protein</fullName>
    </recommendedName>
</protein>
<keyword evidence="2" id="KW-1185">Reference proteome</keyword>
<gene>
    <name evidence="1" type="ORF">GWI33_000393</name>
</gene>
<sequence length="487" mass="56254">MSLSQKHPGLILTPWFNTAEWLHVYSLAYSDNLEKQQKALEILKIWKTRTPILPAGVEGTLILLELLLTEEGNLTQEQLAQLYAVGLMRFLNLSAANSDKQGSFMKTSAKHEVPKWLINLRHDIAHGHQIPSIYNLKMGLDFGFKWLKKKYWQKQNSTLSDYYAENNSINKDSLESNIKAYGILKLGLLGINDMDTEFLQQFKVKIHKKYKKIISHDTQIIAILEETIDQFLNFNLSKSNLNILLDTLVSPEILLREYFERNQQDKEIINVEFKNLWTDLLNILHKYKLLPHLIRKLYKVVTLVLVSETNKKMAALWINELLIALNKSGKNMCMDQEEDMEEEIDHLMLTSYNHSYAEEILDFQNDVLLCPNDSLHYFLNNLLKFNNNSNSFNSDVISLVTTYASSCKNMRNIEDEIFTFQHLVNEGVAFDTDVLKTISATSENNSKDIIKAGSQWRKIEDTSFLKNCPIGVLPHQQGKKHPFLLLA</sequence>
<dbReference type="GO" id="GO:0090730">
    <property type="term" value="C:Las1 complex"/>
    <property type="evidence" value="ECO:0007669"/>
    <property type="project" value="InterPro"/>
</dbReference>
<evidence type="ECO:0000313" key="1">
    <source>
        <dbReference type="EMBL" id="KAF7283497.1"/>
    </source>
</evidence>
<name>A0A834IZN3_RHYFE</name>
<dbReference type="GO" id="GO:0000460">
    <property type="term" value="P:maturation of 5.8S rRNA"/>
    <property type="evidence" value="ECO:0007669"/>
    <property type="project" value="TreeGrafter"/>
</dbReference>
<dbReference type="OrthoDB" id="10263222at2759"/>
<dbReference type="AlphaFoldDB" id="A0A834IZN3"/>
<evidence type="ECO:0000313" key="2">
    <source>
        <dbReference type="Proteomes" id="UP000625711"/>
    </source>
</evidence>
<dbReference type="Pfam" id="PF04031">
    <property type="entry name" value="Las1"/>
    <property type="match status" value="1"/>
</dbReference>